<comment type="caution">
    <text evidence="2">The sequence shown here is derived from an EMBL/GenBank/DDBJ whole genome shotgun (WGS) entry which is preliminary data.</text>
</comment>
<dbReference type="PRINTS" id="PR01217">
    <property type="entry name" value="PRICHEXTENSN"/>
</dbReference>
<feature type="compositionally biased region" description="Polar residues" evidence="1">
    <location>
        <begin position="1"/>
        <end position="11"/>
    </location>
</feature>
<evidence type="ECO:0000313" key="3">
    <source>
        <dbReference type="Proteomes" id="UP001634394"/>
    </source>
</evidence>
<sequence length="184" mass="21034">MSNNQAKPSTKSTKEVRNGPSSRSVDYKPKPYNPTYKEYRSTYEMPKYKPFVPTQLEFKGNVEYKLTKDNYYPMKHWKTQSLKDPVSSKESKVDTTKKKVPVAPPKAATPPPPPKTPTPTPPPPKPPTTEPTPAISPPIPTPEFHPDNKYPPEVIACVQAYLMAHRHAPNKPYRLPYWIVKEYF</sequence>
<keyword evidence="3" id="KW-1185">Reference proteome</keyword>
<protein>
    <submittedName>
        <fullName evidence="2">Uncharacterized protein</fullName>
    </submittedName>
</protein>
<feature type="compositionally biased region" description="Pro residues" evidence="1">
    <location>
        <begin position="102"/>
        <end position="143"/>
    </location>
</feature>
<feature type="region of interest" description="Disordered" evidence="1">
    <location>
        <begin position="69"/>
        <end position="148"/>
    </location>
</feature>
<feature type="region of interest" description="Disordered" evidence="1">
    <location>
        <begin position="1"/>
        <end position="36"/>
    </location>
</feature>
<accession>A0ABD3XUI8</accession>
<dbReference type="EMBL" id="JBJQND010000001">
    <property type="protein sequence ID" value="KAL3889884.1"/>
    <property type="molecule type" value="Genomic_DNA"/>
</dbReference>
<dbReference type="Proteomes" id="UP001634394">
    <property type="component" value="Unassembled WGS sequence"/>
</dbReference>
<organism evidence="2 3">
    <name type="scientific">Sinanodonta woodiana</name>
    <name type="common">Chinese pond mussel</name>
    <name type="synonym">Anodonta woodiana</name>
    <dbReference type="NCBI Taxonomy" id="1069815"/>
    <lineage>
        <taxon>Eukaryota</taxon>
        <taxon>Metazoa</taxon>
        <taxon>Spiralia</taxon>
        <taxon>Lophotrochozoa</taxon>
        <taxon>Mollusca</taxon>
        <taxon>Bivalvia</taxon>
        <taxon>Autobranchia</taxon>
        <taxon>Heteroconchia</taxon>
        <taxon>Palaeoheterodonta</taxon>
        <taxon>Unionida</taxon>
        <taxon>Unionoidea</taxon>
        <taxon>Unionidae</taxon>
        <taxon>Unioninae</taxon>
        <taxon>Sinanodonta</taxon>
    </lineage>
</organism>
<name>A0ABD3XUI8_SINWO</name>
<evidence type="ECO:0000313" key="2">
    <source>
        <dbReference type="EMBL" id="KAL3889884.1"/>
    </source>
</evidence>
<evidence type="ECO:0000256" key="1">
    <source>
        <dbReference type="SAM" id="MobiDB-lite"/>
    </source>
</evidence>
<feature type="compositionally biased region" description="Basic and acidic residues" evidence="1">
    <location>
        <begin position="86"/>
        <end position="97"/>
    </location>
</feature>
<proteinExistence type="predicted"/>
<gene>
    <name evidence="2" type="ORF">ACJMK2_002206</name>
</gene>
<dbReference type="AlphaFoldDB" id="A0ABD3XUI8"/>
<reference evidence="2 3" key="1">
    <citation type="submission" date="2024-11" db="EMBL/GenBank/DDBJ databases">
        <title>Chromosome-level genome assembly of the freshwater bivalve Anodonta woodiana.</title>
        <authorList>
            <person name="Chen X."/>
        </authorList>
    </citation>
    <scope>NUCLEOTIDE SEQUENCE [LARGE SCALE GENOMIC DNA]</scope>
    <source>
        <strain evidence="2">MN2024</strain>
        <tissue evidence="2">Gills</tissue>
    </source>
</reference>